<dbReference type="Proteomes" id="UP000536534">
    <property type="component" value="Unassembled WGS sequence"/>
</dbReference>
<dbReference type="Gene3D" id="3.30.1490.480">
    <property type="entry name" value="Endolytic murein transglycosylase"/>
    <property type="match status" value="1"/>
</dbReference>
<sequence>MKRLLVRLLILAIFALAAMALAGWWYAQRALPLSAPVIDFTVERGSNMRQAARAIRAAGVEVDSDLLYWLARLGGKAERIKAGSYEVHTGVTPWSLILKLSDGDVSQSSVVLVEGWTFHQLRQALESHPEMKPDTAGLSDAEILERIGASEEHPEGLFFPDTYLFDKRSGGLAVLARAYQAMQHRLADVWEERDPALPLKSPYEALILASIVEKETGRPEDRGLVASVFANRLRIGMPLQTDPTVIYGLGPEFDGRLRRRHLDTDHPWNTYTRRGLPPTPIAMPGPAALRAAVRPDDSDYLYFVSRGDGSSEFSRNLADHNRAVDRFIRNRSTP</sequence>
<keyword evidence="4 7" id="KW-0472">Membrane</keyword>
<evidence type="ECO:0000313" key="9">
    <source>
        <dbReference type="Proteomes" id="UP000536534"/>
    </source>
</evidence>
<dbReference type="GO" id="GO:0008932">
    <property type="term" value="F:lytic endotransglycosylase activity"/>
    <property type="evidence" value="ECO:0007669"/>
    <property type="project" value="UniProtKB-UniRule"/>
</dbReference>
<evidence type="ECO:0000256" key="3">
    <source>
        <dbReference type="ARBA" id="ARBA00022989"/>
    </source>
</evidence>
<keyword evidence="6 7" id="KW-0961">Cell wall biogenesis/degradation</keyword>
<name>A0A7X7LW78_9RHOO</name>
<evidence type="ECO:0000256" key="4">
    <source>
        <dbReference type="ARBA" id="ARBA00023136"/>
    </source>
</evidence>
<dbReference type="PANTHER" id="PTHR30518">
    <property type="entry name" value="ENDOLYTIC MUREIN TRANSGLYCOSYLASE"/>
    <property type="match status" value="1"/>
</dbReference>
<comment type="catalytic activity">
    <reaction evidence="7">
        <text>a peptidoglycan chain = a peptidoglycan chain with N-acetyl-1,6-anhydromuramyl-[peptide] at the reducing end + a peptidoglycan chain with N-acetylglucosamine at the non-reducing end.</text>
        <dbReference type="EC" id="4.2.2.29"/>
    </reaction>
</comment>
<evidence type="ECO:0000313" key="8">
    <source>
        <dbReference type="EMBL" id="NLF54215.1"/>
    </source>
</evidence>
<comment type="similarity">
    <text evidence="7">Belongs to the transglycosylase MltG family.</text>
</comment>
<keyword evidence="3 7" id="KW-1133">Transmembrane helix</keyword>
<keyword evidence="5 7" id="KW-0456">Lyase</keyword>
<dbReference type="Gene3D" id="3.30.160.60">
    <property type="entry name" value="Classic Zinc Finger"/>
    <property type="match status" value="1"/>
</dbReference>
<evidence type="ECO:0000256" key="5">
    <source>
        <dbReference type="ARBA" id="ARBA00023239"/>
    </source>
</evidence>
<dbReference type="PANTHER" id="PTHR30518:SF2">
    <property type="entry name" value="ENDOLYTIC MUREIN TRANSGLYCOSYLASE"/>
    <property type="match status" value="1"/>
</dbReference>
<comment type="function">
    <text evidence="7">Functions as a peptidoglycan terminase that cleaves nascent peptidoglycan strands endolytically to terminate their elongation.</text>
</comment>
<evidence type="ECO:0000256" key="7">
    <source>
        <dbReference type="HAMAP-Rule" id="MF_02065"/>
    </source>
</evidence>
<keyword evidence="2 7" id="KW-0812">Transmembrane</keyword>
<dbReference type="EMBL" id="JAAYYV010000197">
    <property type="protein sequence ID" value="NLF54215.1"/>
    <property type="molecule type" value="Genomic_DNA"/>
</dbReference>
<organism evidence="8 9">
    <name type="scientific">Thauera phenolivorans</name>
    <dbReference type="NCBI Taxonomy" id="1792543"/>
    <lineage>
        <taxon>Bacteria</taxon>
        <taxon>Pseudomonadati</taxon>
        <taxon>Pseudomonadota</taxon>
        <taxon>Betaproteobacteria</taxon>
        <taxon>Rhodocyclales</taxon>
        <taxon>Zoogloeaceae</taxon>
        <taxon>Thauera</taxon>
    </lineage>
</organism>
<gene>
    <name evidence="7 8" type="primary">mltG</name>
    <name evidence="8" type="ORF">GX576_07440</name>
</gene>
<dbReference type="GO" id="GO:0005886">
    <property type="term" value="C:plasma membrane"/>
    <property type="evidence" value="ECO:0007669"/>
    <property type="project" value="UniProtKB-UniRule"/>
</dbReference>
<dbReference type="AlphaFoldDB" id="A0A7X7LW78"/>
<protein>
    <recommendedName>
        <fullName evidence="7">Endolytic murein transglycosylase</fullName>
        <ecNumber evidence="7">4.2.2.29</ecNumber>
    </recommendedName>
    <alternativeName>
        <fullName evidence="7">Peptidoglycan lytic transglycosylase</fullName>
    </alternativeName>
    <alternativeName>
        <fullName evidence="7">Peptidoglycan polymerization terminase</fullName>
    </alternativeName>
</protein>
<dbReference type="EC" id="4.2.2.29" evidence="7"/>
<dbReference type="Pfam" id="PF02618">
    <property type="entry name" value="YceG"/>
    <property type="match status" value="1"/>
</dbReference>
<accession>A0A7X7LW78</accession>
<comment type="caution">
    <text evidence="8">The sequence shown here is derived from an EMBL/GenBank/DDBJ whole genome shotgun (WGS) entry which is preliminary data.</text>
</comment>
<dbReference type="GO" id="GO:0009252">
    <property type="term" value="P:peptidoglycan biosynthetic process"/>
    <property type="evidence" value="ECO:0007669"/>
    <property type="project" value="UniProtKB-UniRule"/>
</dbReference>
<dbReference type="HAMAP" id="MF_02065">
    <property type="entry name" value="MltG"/>
    <property type="match status" value="1"/>
</dbReference>
<dbReference type="GO" id="GO:0071555">
    <property type="term" value="P:cell wall organization"/>
    <property type="evidence" value="ECO:0007669"/>
    <property type="project" value="UniProtKB-KW"/>
</dbReference>
<proteinExistence type="inferred from homology"/>
<reference evidence="8 9" key="1">
    <citation type="journal article" date="2020" name="Biotechnol. Biofuels">
        <title>New insights from the biogas microbiome by comprehensive genome-resolved metagenomics of nearly 1600 species originating from multiple anaerobic digesters.</title>
        <authorList>
            <person name="Campanaro S."/>
            <person name="Treu L."/>
            <person name="Rodriguez-R L.M."/>
            <person name="Kovalovszki A."/>
            <person name="Ziels R.M."/>
            <person name="Maus I."/>
            <person name="Zhu X."/>
            <person name="Kougias P.G."/>
            <person name="Basile A."/>
            <person name="Luo G."/>
            <person name="Schluter A."/>
            <person name="Konstantinidis K.T."/>
            <person name="Angelidaki I."/>
        </authorList>
    </citation>
    <scope>NUCLEOTIDE SEQUENCE [LARGE SCALE GENOMIC DNA]</scope>
    <source>
        <strain evidence="8">AS06rmzACSIP_256</strain>
    </source>
</reference>
<evidence type="ECO:0000256" key="1">
    <source>
        <dbReference type="ARBA" id="ARBA00022475"/>
    </source>
</evidence>
<keyword evidence="7" id="KW-0997">Cell inner membrane</keyword>
<evidence type="ECO:0000256" key="2">
    <source>
        <dbReference type="ARBA" id="ARBA00022692"/>
    </source>
</evidence>
<dbReference type="NCBIfam" id="TIGR00247">
    <property type="entry name" value="endolytic transglycosylase MltG"/>
    <property type="match status" value="1"/>
</dbReference>
<dbReference type="InterPro" id="IPR003770">
    <property type="entry name" value="MLTG-like"/>
</dbReference>
<feature type="site" description="Important for catalytic activity" evidence="7">
    <location>
        <position position="215"/>
    </location>
</feature>
<keyword evidence="1 7" id="KW-1003">Cell membrane</keyword>
<dbReference type="CDD" id="cd08010">
    <property type="entry name" value="MltG_like"/>
    <property type="match status" value="1"/>
</dbReference>
<evidence type="ECO:0000256" key="6">
    <source>
        <dbReference type="ARBA" id="ARBA00023316"/>
    </source>
</evidence>